<feature type="compositionally biased region" description="Basic and acidic residues" evidence="1">
    <location>
        <begin position="133"/>
        <end position="147"/>
    </location>
</feature>
<dbReference type="EMBL" id="FO082055">
    <property type="protein sequence ID" value="CCE79768.1"/>
    <property type="molecule type" value="Genomic_DNA"/>
</dbReference>
<feature type="compositionally biased region" description="Basic and acidic residues" evidence="1">
    <location>
        <begin position="29"/>
        <end position="58"/>
    </location>
</feature>
<feature type="compositionally biased region" description="Polar residues" evidence="1">
    <location>
        <begin position="341"/>
        <end position="353"/>
    </location>
</feature>
<feature type="compositionally biased region" description="Polar residues" evidence="1">
    <location>
        <begin position="307"/>
        <end position="321"/>
    </location>
</feature>
<feature type="compositionally biased region" description="Polar residues" evidence="1">
    <location>
        <begin position="403"/>
        <end position="414"/>
    </location>
</feature>
<feature type="region of interest" description="Disordered" evidence="1">
    <location>
        <begin position="333"/>
        <end position="456"/>
    </location>
</feature>
<feature type="region of interest" description="Disordered" evidence="1">
    <location>
        <begin position="123"/>
        <end position="196"/>
    </location>
</feature>
<dbReference type="OMA" id="SESIPQH"/>
<proteinExistence type="predicted"/>
<feature type="compositionally biased region" description="Polar residues" evidence="1">
    <location>
        <begin position="17"/>
        <end position="28"/>
    </location>
</feature>
<dbReference type="Pfam" id="PF10846">
    <property type="entry name" value="DUF2722"/>
    <property type="match status" value="1"/>
</dbReference>
<feature type="compositionally biased region" description="Polar residues" evidence="1">
    <location>
        <begin position="422"/>
        <end position="445"/>
    </location>
</feature>
<keyword evidence="3" id="KW-1185">Reference proteome</keyword>
<dbReference type="OrthoDB" id="4095763at2759"/>
<dbReference type="Proteomes" id="UP000005222">
    <property type="component" value="Chromosome E"/>
</dbReference>
<dbReference type="eggNOG" id="ENOG502S5HG">
    <property type="taxonomic scope" value="Eukaryota"/>
</dbReference>
<evidence type="ECO:0000313" key="2">
    <source>
        <dbReference type="EMBL" id="CCE79768.1"/>
    </source>
</evidence>
<dbReference type="InterPro" id="IPR021216">
    <property type="entry name" value="DUF2722"/>
</dbReference>
<feature type="region of interest" description="Disordered" evidence="1">
    <location>
        <begin position="1"/>
        <end position="60"/>
    </location>
</feature>
<dbReference type="InParanoid" id="G8YPA0"/>
<dbReference type="AlphaFoldDB" id="G8YPA0"/>
<feature type="compositionally biased region" description="Polar residues" evidence="1">
    <location>
        <begin position="267"/>
        <end position="278"/>
    </location>
</feature>
<feature type="region of interest" description="Disordered" evidence="1">
    <location>
        <begin position="255"/>
        <end position="321"/>
    </location>
</feature>
<organism evidence="2 3">
    <name type="scientific">Pichia sorbitophila (strain ATCC MYA-4447 / BCRC 22081 / CBS 7064 / NBRC 10061 / NRRL Y-12695)</name>
    <name type="common">Hybrid yeast</name>
    <dbReference type="NCBI Taxonomy" id="559304"/>
    <lineage>
        <taxon>Eukaryota</taxon>
        <taxon>Fungi</taxon>
        <taxon>Dikarya</taxon>
        <taxon>Ascomycota</taxon>
        <taxon>Saccharomycotina</taxon>
        <taxon>Pichiomycetes</taxon>
        <taxon>Debaryomycetaceae</taxon>
        <taxon>Millerozyma</taxon>
    </lineage>
</organism>
<sequence length="456" mass="50320">MSSSSMSVHSLIEKYSNPDNTSGSGEQRSTNREKAKGNEDKNIGDDSKLEERKSEIEKSGLLQLLGPNVKSFPFSEEAYVETIKLKTEQEKTKQEYYKVETANKNFTILQTALRAHIPPNLIPQLFSSSNTEGESRQGVERQSRGDRPQAGAGSPFLPQTKSNEVQNYELPPPAVNPSTYRFGGTHTPTHSNKRSLSPAKIGAAAVANLVSPTTPYKSGSKPTSLPYHQRHFSMPNETSYSNIYNVPKYTESAKHDLGAQQKLKSPGTLSVGQNSNLNPVPPGPSLQSPAGVASNIHVKPSPAQPLYKSSKSTRTPSQESLTSFQHVIQFHHWRPDEPNNDPMNTTMHSQQEQPRSHKRQKSSTDTMPIDLTPTRSQPQSAPEIRVSQSKGSDRTFNEENDEQNTMNADVTMDTSIGDVDTSKTQSTGPRNYGTKVQNQQPNTGNFPHDILSPRNQ</sequence>
<gene>
    <name evidence="2" type="primary">Piso0_001856</name>
    <name evidence="2" type="ORF">GNLVRS01_PISO0E14172g</name>
</gene>
<feature type="compositionally biased region" description="Polar residues" evidence="1">
    <location>
        <begin position="157"/>
        <end position="166"/>
    </location>
</feature>
<dbReference type="HOGENOM" id="CLU_023466_0_0_1"/>
<dbReference type="STRING" id="559304.G8YPA0"/>
<feature type="compositionally biased region" description="Polar residues" evidence="1">
    <location>
        <begin position="373"/>
        <end position="390"/>
    </location>
</feature>
<evidence type="ECO:0000256" key="1">
    <source>
        <dbReference type="SAM" id="MobiDB-lite"/>
    </source>
</evidence>
<accession>G8YPA0</accession>
<dbReference type="FunCoup" id="G8YPA0">
    <property type="interactions" value="65"/>
</dbReference>
<reference evidence="2 3" key="1">
    <citation type="journal article" date="2012" name="G3 (Bethesda)">
        <title>Pichia sorbitophila, an interspecies yeast hybrid reveals early steps of genome resolution following polyploidization.</title>
        <authorList>
            <person name="Leh Louis V."/>
            <person name="Despons L."/>
            <person name="Friedrich A."/>
            <person name="Martin T."/>
            <person name="Durrens P."/>
            <person name="Casaregola S."/>
            <person name="Neuveglise C."/>
            <person name="Fairhead C."/>
            <person name="Marck C."/>
            <person name="Cruz J.A."/>
            <person name="Straub M.L."/>
            <person name="Kugler V."/>
            <person name="Sacerdot C."/>
            <person name="Uzunov Z."/>
            <person name="Thierry A."/>
            <person name="Weiss S."/>
            <person name="Bleykasten C."/>
            <person name="De Montigny J."/>
            <person name="Jacques N."/>
            <person name="Jung P."/>
            <person name="Lemaire M."/>
            <person name="Mallet S."/>
            <person name="Morel G."/>
            <person name="Richard G.F."/>
            <person name="Sarkar A."/>
            <person name="Savel G."/>
            <person name="Schacherer J."/>
            <person name="Seret M.L."/>
            <person name="Talla E."/>
            <person name="Samson G."/>
            <person name="Jubin C."/>
            <person name="Poulain J."/>
            <person name="Vacherie B."/>
            <person name="Barbe V."/>
            <person name="Pelletier E."/>
            <person name="Sherman D.J."/>
            <person name="Westhof E."/>
            <person name="Weissenbach J."/>
            <person name="Baret P.V."/>
            <person name="Wincker P."/>
            <person name="Gaillardin C."/>
            <person name="Dujon B."/>
            <person name="Souciet J.L."/>
        </authorList>
    </citation>
    <scope>NUCLEOTIDE SEQUENCE [LARGE SCALE GENOMIC DNA]</scope>
    <source>
        <strain evidence="3">ATCC MYA-4447 / BCRC 22081 / CBS 7064 / NBRC 10061 / NRRL Y-12695</strain>
    </source>
</reference>
<evidence type="ECO:0000313" key="3">
    <source>
        <dbReference type="Proteomes" id="UP000005222"/>
    </source>
</evidence>
<name>G8YPA0_PICSO</name>
<protein>
    <submittedName>
        <fullName evidence="2">Piso0_001856 protein</fullName>
    </submittedName>
</protein>